<sequence>MENARNDVRWADNSASPTTPEEFSLFLFACGTSDPPKWFPKSAGSEVQKFTVRSEHIFYPKIERICKRIFFSGVTRRIHLGCTRRPGRNKLFGRDKHSDSNKRFGRKNCI</sequence>
<feature type="region of interest" description="Disordered" evidence="1">
    <location>
        <begin position="91"/>
        <end position="110"/>
    </location>
</feature>
<reference evidence="2" key="1">
    <citation type="submission" date="2021-05" db="EMBL/GenBank/DDBJ databases">
        <authorList>
            <person name="Alioto T."/>
            <person name="Alioto T."/>
            <person name="Gomez Garrido J."/>
        </authorList>
    </citation>
    <scope>NUCLEOTIDE SEQUENCE</scope>
</reference>
<evidence type="ECO:0000313" key="2">
    <source>
        <dbReference type="EMBL" id="CAG6498393.1"/>
    </source>
</evidence>
<organism evidence="2">
    <name type="scientific">Culex pipiens</name>
    <name type="common">House mosquito</name>
    <dbReference type="NCBI Taxonomy" id="7175"/>
    <lineage>
        <taxon>Eukaryota</taxon>
        <taxon>Metazoa</taxon>
        <taxon>Ecdysozoa</taxon>
        <taxon>Arthropoda</taxon>
        <taxon>Hexapoda</taxon>
        <taxon>Insecta</taxon>
        <taxon>Pterygota</taxon>
        <taxon>Neoptera</taxon>
        <taxon>Endopterygota</taxon>
        <taxon>Diptera</taxon>
        <taxon>Nematocera</taxon>
        <taxon>Culicoidea</taxon>
        <taxon>Culicidae</taxon>
        <taxon>Culicinae</taxon>
        <taxon>Culicini</taxon>
        <taxon>Culex</taxon>
        <taxon>Culex</taxon>
    </lineage>
</organism>
<evidence type="ECO:0000256" key="1">
    <source>
        <dbReference type="SAM" id="MobiDB-lite"/>
    </source>
</evidence>
<name>A0A8D8CSG6_CULPI</name>
<feature type="compositionally biased region" description="Basic and acidic residues" evidence="1">
    <location>
        <begin position="92"/>
        <end position="102"/>
    </location>
</feature>
<dbReference type="EMBL" id="HBUE01135324">
    <property type="protein sequence ID" value="CAG6498393.1"/>
    <property type="molecule type" value="Transcribed_RNA"/>
</dbReference>
<proteinExistence type="predicted"/>
<dbReference type="AlphaFoldDB" id="A0A8D8CSG6"/>
<accession>A0A8D8CSG6</accession>
<protein>
    <submittedName>
        <fullName evidence="2">(northern house mosquito) hypothetical protein</fullName>
    </submittedName>
</protein>